<dbReference type="EMBL" id="VTZN01000020">
    <property type="protein sequence ID" value="KAA1251217.1"/>
    <property type="molecule type" value="Genomic_DNA"/>
</dbReference>
<dbReference type="AlphaFoldDB" id="A0A5B1BR81"/>
<protein>
    <submittedName>
        <fullName evidence="4">LytR family transcriptional regulator</fullName>
    </submittedName>
</protein>
<gene>
    <name evidence="4" type="ORF">F0Q45_05635</name>
</gene>
<reference evidence="4 5" key="1">
    <citation type="submission" date="2019-09" db="EMBL/GenBank/DDBJ databases">
        <title>Report of infection by Mycobacterium simiae a patient suffering from pulmonary tuberculosis.</title>
        <authorList>
            <person name="Mohanty P.S."/>
            <person name="Bansal A.K."/>
            <person name="Singh H."/>
            <person name="Sharma S."/>
            <person name="Patil S.A."/>
            <person name="Upadhaya P."/>
            <person name="Singh P.K."/>
            <person name="Kumar D."/>
            <person name="Kumar S."/>
            <person name="Singh R.K."/>
            <person name="Chaudhary B."/>
        </authorList>
    </citation>
    <scope>NUCLEOTIDE SEQUENCE [LARGE SCALE GENOMIC DNA]</scope>
    <source>
        <strain evidence="4 5">JAL-560-SIM</strain>
    </source>
</reference>
<keyword evidence="2" id="KW-0812">Transmembrane</keyword>
<evidence type="ECO:0000313" key="4">
    <source>
        <dbReference type="EMBL" id="KAA1251217.1"/>
    </source>
</evidence>
<feature type="domain" description="LytR/CpsA/Psr regulator C-terminal" evidence="3">
    <location>
        <begin position="77"/>
        <end position="163"/>
    </location>
</feature>
<dbReference type="Gene3D" id="3.30.70.2390">
    <property type="match status" value="1"/>
</dbReference>
<organism evidence="4 5">
    <name type="scientific">Mycobacterium simiae</name>
    <name type="common">Mycobacterium habana</name>
    <dbReference type="NCBI Taxonomy" id="1784"/>
    <lineage>
        <taxon>Bacteria</taxon>
        <taxon>Bacillati</taxon>
        <taxon>Actinomycetota</taxon>
        <taxon>Actinomycetes</taxon>
        <taxon>Mycobacteriales</taxon>
        <taxon>Mycobacteriaceae</taxon>
        <taxon>Mycobacterium</taxon>
        <taxon>Mycobacterium simiae complex</taxon>
    </lineage>
</organism>
<sequence>MLATVGSMNERVPDSSGLPLRAMVMVLLFLGVIFLLLGWQALGSSGNSDDDSAPVASMTTTSSEPSSTSAKPAVNQAEVRVYNISGKEGVAARVADQLKAAGFKVTEVTNLSVADVSATTVYYGDAEGERATADAVGQKLGAPVERRIAELAEQAPGVIVLVMG</sequence>
<evidence type="ECO:0000256" key="1">
    <source>
        <dbReference type="SAM" id="MobiDB-lite"/>
    </source>
</evidence>
<feature type="region of interest" description="Disordered" evidence="1">
    <location>
        <begin position="46"/>
        <end position="72"/>
    </location>
</feature>
<keyword evidence="2" id="KW-0472">Membrane</keyword>
<dbReference type="Proteomes" id="UP000324701">
    <property type="component" value="Unassembled WGS sequence"/>
</dbReference>
<keyword evidence="2" id="KW-1133">Transmembrane helix</keyword>
<name>A0A5B1BR81_MYCSI</name>
<accession>A0A5B1BR81</accession>
<comment type="caution">
    <text evidence="4">The sequence shown here is derived from an EMBL/GenBank/DDBJ whole genome shotgun (WGS) entry which is preliminary data.</text>
</comment>
<evidence type="ECO:0000259" key="3">
    <source>
        <dbReference type="Pfam" id="PF13399"/>
    </source>
</evidence>
<feature type="transmembrane region" description="Helical" evidence="2">
    <location>
        <begin position="20"/>
        <end position="39"/>
    </location>
</feature>
<dbReference type="InterPro" id="IPR027381">
    <property type="entry name" value="LytR/CpsA/Psr_C"/>
</dbReference>
<keyword evidence="5" id="KW-1185">Reference proteome</keyword>
<evidence type="ECO:0000313" key="5">
    <source>
        <dbReference type="Proteomes" id="UP000324701"/>
    </source>
</evidence>
<evidence type="ECO:0000256" key="2">
    <source>
        <dbReference type="SAM" id="Phobius"/>
    </source>
</evidence>
<dbReference type="OrthoDB" id="4427486at2"/>
<feature type="compositionally biased region" description="Low complexity" evidence="1">
    <location>
        <begin position="57"/>
        <end position="69"/>
    </location>
</feature>
<dbReference type="Pfam" id="PF13399">
    <property type="entry name" value="LytR_C"/>
    <property type="match status" value="1"/>
</dbReference>
<proteinExistence type="predicted"/>